<feature type="transmembrane region" description="Helical" evidence="2">
    <location>
        <begin position="27"/>
        <end position="60"/>
    </location>
</feature>
<keyword evidence="2" id="KW-0812">Transmembrane</keyword>
<reference evidence="3 4" key="1">
    <citation type="submission" date="2024-05" db="EMBL/GenBank/DDBJ databases">
        <title>A draft genome resource for the thread blight pathogen Marasmius tenuissimus strain MS-2.</title>
        <authorList>
            <person name="Yulfo-Soto G.E."/>
            <person name="Baruah I.K."/>
            <person name="Amoako-Attah I."/>
            <person name="Bukari Y."/>
            <person name="Meinhardt L.W."/>
            <person name="Bailey B.A."/>
            <person name="Cohen S.P."/>
        </authorList>
    </citation>
    <scope>NUCLEOTIDE SEQUENCE [LARGE SCALE GENOMIC DNA]</scope>
    <source>
        <strain evidence="3 4">MS-2</strain>
    </source>
</reference>
<keyword evidence="2" id="KW-0472">Membrane</keyword>
<name>A0ABR3AEM4_9AGAR</name>
<feature type="compositionally biased region" description="Low complexity" evidence="1">
    <location>
        <begin position="246"/>
        <end position="264"/>
    </location>
</feature>
<feature type="region of interest" description="Disordered" evidence="1">
    <location>
        <begin position="166"/>
        <end position="198"/>
    </location>
</feature>
<keyword evidence="4" id="KW-1185">Reference proteome</keyword>
<gene>
    <name evidence="3" type="ORF">AAF712_000140</name>
</gene>
<dbReference type="InterPro" id="IPR013083">
    <property type="entry name" value="Znf_RING/FYVE/PHD"/>
</dbReference>
<evidence type="ECO:0008006" key="5">
    <source>
        <dbReference type="Google" id="ProtNLM"/>
    </source>
</evidence>
<sequence>MLLSWFLTAHILVYTSVKTCRHSSPHLWWLVFSILCITYLMILEVIILGLVVFIIGPIIIVSGSGLKIKTPQRTYTTYTQLLWNIFLICIGRHPIQNPHMIKPEIGKLPKSAVDRIPLVMYIPPPPDAPPVEGPITIPDAAYSYPPKNPPPTPARPKRRFRFIGKFSKANRKEGSADGTSKTGAKDEKTKADDEDSWEAHWEKDGYPFVVLENNRAACAICLMDFEEPKRIKRGNEPADTQDTLVEPASKTESSPAATESTTESITEEQRERDASNLKLEHAGDGAQPLRLLTCGHVFHVFGSLLLPRASIDKLLTQKTCLDPWLTDVSGRCPVCQRPVELPEPSKKKRSRRQ</sequence>
<dbReference type="Proteomes" id="UP001437256">
    <property type="component" value="Unassembled WGS sequence"/>
</dbReference>
<protein>
    <recommendedName>
        <fullName evidence="5">RING-type domain-containing protein</fullName>
    </recommendedName>
</protein>
<accession>A0ABR3AEM4</accession>
<evidence type="ECO:0000256" key="2">
    <source>
        <dbReference type="SAM" id="Phobius"/>
    </source>
</evidence>
<evidence type="ECO:0000313" key="4">
    <source>
        <dbReference type="Proteomes" id="UP001437256"/>
    </source>
</evidence>
<comment type="caution">
    <text evidence="3">The sequence shown here is derived from an EMBL/GenBank/DDBJ whole genome shotgun (WGS) entry which is preliminary data.</text>
</comment>
<evidence type="ECO:0000256" key="1">
    <source>
        <dbReference type="SAM" id="MobiDB-lite"/>
    </source>
</evidence>
<evidence type="ECO:0000313" key="3">
    <source>
        <dbReference type="EMBL" id="KAL0072377.1"/>
    </source>
</evidence>
<dbReference type="Gene3D" id="3.30.40.10">
    <property type="entry name" value="Zinc/RING finger domain, C3HC4 (zinc finger)"/>
    <property type="match status" value="1"/>
</dbReference>
<organism evidence="3 4">
    <name type="scientific">Marasmius tenuissimus</name>
    <dbReference type="NCBI Taxonomy" id="585030"/>
    <lineage>
        <taxon>Eukaryota</taxon>
        <taxon>Fungi</taxon>
        <taxon>Dikarya</taxon>
        <taxon>Basidiomycota</taxon>
        <taxon>Agaricomycotina</taxon>
        <taxon>Agaricomycetes</taxon>
        <taxon>Agaricomycetidae</taxon>
        <taxon>Agaricales</taxon>
        <taxon>Marasmiineae</taxon>
        <taxon>Marasmiaceae</taxon>
        <taxon>Marasmius</taxon>
    </lineage>
</organism>
<feature type="region of interest" description="Disordered" evidence="1">
    <location>
        <begin position="232"/>
        <end position="274"/>
    </location>
</feature>
<proteinExistence type="predicted"/>
<dbReference type="EMBL" id="JBBXMP010000001">
    <property type="protein sequence ID" value="KAL0072377.1"/>
    <property type="molecule type" value="Genomic_DNA"/>
</dbReference>
<feature type="compositionally biased region" description="Basic and acidic residues" evidence="1">
    <location>
        <begin position="183"/>
        <end position="198"/>
    </location>
</feature>
<keyword evidence="2" id="KW-1133">Transmembrane helix</keyword>